<organism evidence="1">
    <name type="scientific">Brassica napus</name>
    <name type="common">Rape</name>
    <dbReference type="NCBI Taxonomy" id="3708"/>
    <lineage>
        <taxon>Eukaryota</taxon>
        <taxon>Viridiplantae</taxon>
        <taxon>Streptophyta</taxon>
        <taxon>Embryophyta</taxon>
        <taxon>Tracheophyta</taxon>
        <taxon>Spermatophyta</taxon>
        <taxon>Magnoliopsida</taxon>
        <taxon>eudicotyledons</taxon>
        <taxon>Gunneridae</taxon>
        <taxon>Pentapetalae</taxon>
        <taxon>rosids</taxon>
        <taxon>malvids</taxon>
        <taxon>Brassicales</taxon>
        <taxon>Brassicaceae</taxon>
        <taxon>Brassiceae</taxon>
        <taxon>Brassica</taxon>
    </lineage>
</organism>
<gene>
    <name evidence="1" type="ORF">DARMORV10_C03P02950.1</name>
</gene>
<dbReference type="EMBL" id="HG994367">
    <property type="protein sequence ID" value="CAF1696491.1"/>
    <property type="molecule type" value="Genomic_DNA"/>
</dbReference>
<dbReference type="AlphaFoldDB" id="A0A816I5D8"/>
<dbReference type="Proteomes" id="UP001295469">
    <property type="component" value="Chromosome C03"/>
</dbReference>
<proteinExistence type="predicted"/>
<evidence type="ECO:0000313" key="1">
    <source>
        <dbReference type="EMBL" id="CAF1696491.1"/>
    </source>
</evidence>
<protein>
    <submittedName>
        <fullName evidence="1">(rape) hypothetical protein</fullName>
    </submittedName>
</protein>
<sequence length="58" mass="6692">MYQILLIDILIPPLNYSLLVLLMVLFCSNMIRLFFSLVSDLMMFINLQTCLCGTMLCV</sequence>
<reference evidence="1" key="1">
    <citation type="submission" date="2021-01" db="EMBL/GenBank/DDBJ databases">
        <authorList>
            <consortium name="Genoscope - CEA"/>
            <person name="William W."/>
        </authorList>
    </citation>
    <scope>NUCLEOTIDE SEQUENCE</scope>
</reference>
<accession>A0A816I5D8</accession>
<name>A0A816I5D8_BRANA</name>